<evidence type="ECO:0000256" key="10">
    <source>
        <dbReference type="ARBA" id="ARBA00023237"/>
    </source>
</evidence>
<dbReference type="GO" id="GO:0006826">
    <property type="term" value="P:iron ion transport"/>
    <property type="evidence" value="ECO:0007669"/>
    <property type="project" value="UniProtKB-KW"/>
</dbReference>
<keyword evidence="10" id="KW-0998">Cell outer membrane</keyword>
<evidence type="ECO:0000256" key="7">
    <source>
        <dbReference type="ARBA" id="ARBA00023065"/>
    </source>
</evidence>
<dbReference type="GO" id="GO:0009279">
    <property type="term" value="C:cell outer membrane"/>
    <property type="evidence" value="ECO:0007669"/>
    <property type="project" value="UniProtKB-SubCell"/>
</dbReference>
<dbReference type="Gene3D" id="2.170.130.10">
    <property type="entry name" value="TonB-dependent receptor, plug domain"/>
    <property type="match status" value="1"/>
</dbReference>
<evidence type="ECO:0000256" key="5">
    <source>
        <dbReference type="ARBA" id="ARBA00022692"/>
    </source>
</evidence>
<organism evidence="11 12">
    <name type="scientific">Pelagicoccus mobilis</name>
    <dbReference type="NCBI Taxonomy" id="415221"/>
    <lineage>
        <taxon>Bacteria</taxon>
        <taxon>Pseudomonadati</taxon>
        <taxon>Verrucomicrobiota</taxon>
        <taxon>Opitutia</taxon>
        <taxon>Puniceicoccales</taxon>
        <taxon>Pelagicoccaceae</taxon>
        <taxon>Pelagicoccus</taxon>
    </lineage>
</organism>
<keyword evidence="2" id="KW-0813">Transport</keyword>
<sequence>MNEKTLSRTMGELCFDTLKNRRIPTFACAAVAALTASVPTPSNAQEEEEDDLFVLSPFVVQGEEGSWYATETLAGSRMRTNFEDVANQVEVLTLDFMEDYGLTSVEDAAIYSLNLENEQEYASSGAGKQGNEGDVRIRGISAGSRTREFFGTYLKSDNYNLGRVTLASGPNSHLFGTGSPAGVVNSTLKRAEFNDVGSVGIQFDSWGGRRVQLDYNKVLIEDKLAVRVAALNGKKAFDVSPSWEKSDRYYLTLQYRPTKRTSISAHYENAIIESRRPARNAPYDEASVWFRAGDLGSTVYGNEELFHNNLDWINGVDLNNDGDFNDDGESSPRNILDENVFDTSGNNIVLVTGRNPGPVPVDSWYGSVDVERLKDWPGAVDPVNADIDGTTLLDDSLYSRDLNSMYNIDWQGDESEILNLFINHEILEDLHFEAAAQKEDYDDFAGNLMGFRSSVTLQVDPNMYLPDGVTPNPNAGQLYFQGSPEFNEGDRNREEWRLSLSYELDFEKKVDTGFFSKLGTHRFAALKSEAKAEIMNQEYRYYIQPKIGPDGVMRDPTFASYPYEAYPNDPLGRQSLSELGAGFTAQAGNRFLSTRSYIVGPQVIPDTQFIPGNPFVFEDSDNDFWEVDPYHAGVGTKGEQLITGRNVGGTKSKFETEQFMYQGFLWEDRIIATFGWRTDELSSADELAPYVEWRNPETGVVADATLSGFQAHRSLYGYEDFDGSDSGDTEYVGVVVHPFRNWNWELPMGAKVSFMYSDSDTFQPNRTSLEPDGLFQEGEKGEGEDRGIRLSLFEDKFSVRFNKYEATAGPTNLNLPFRRFRFALRPLARDLLQGLAYDLNSFEAFTGRFPDWPFVGTSAEPTKVYPFESGGGFDAMNFFNFGDPYAMSADTTAEGEEITLRWKPIENLDVRFTWNDQQVVQSNIATNWIQFAEEIYDMMENTRFVEGYVPGDSQGQFHDPAGFDMDGLDLDPNDGLAPGIDYFTWDMIPDGGGNGRSNPNNVGNPNLPWGQNDDSIYSGQGLNGQTAWTRRTMKEQFMQGVYNGNAAIPVMQAYEGRPNEFVRQNRWNLNAMYRFKDGKFKGFNLGASYRWRAAPAVGFGVQEVNGVLVPDTSIILKGEEEKALDLTVGYRGKAKLLGDRSYSVRFQVRNVFEDNDFVPKHIDFYTGEPISLVRVDGRQFVASFDLDL</sequence>
<keyword evidence="5" id="KW-0812">Transmembrane</keyword>
<evidence type="ECO:0000256" key="8">
    <source>
        <dbReference type="ARBA" id="ARBA00023077"/>
    </source>
</evidence>
<dbReference type="PANTHER" id="PTHR32552:SF81">
    <property type="entry name" value="TONB-DEPENDENT OUTER MEMBRANE RECEPTOR"/>
    <property type="match status" value="1"/>
</dbReference>
<dbReference type="Proteomes" id="UP000617628">
    <property type="component" value="Unassembled WGS sequence"/>
</dbReference>
<evidence type="ECO:0008006" key="13">
    <source>
        <dbReference type="Google" id="ProtNLM"/>
    </source>
</evidence>
<dbReference type="RefSeq" id="WP_378924089.1">
    <property type="nucleotide sequence ID" value="NZ_JBHLTO010000004.1"/>
</dbReference>
<dbReference type="InterPro" id="IPR037066">
    <property type="entry name" value="Plug_dom_sf"/>
</dbReference>
<keyword evidence="9" id="KW-0472">Membrane</keyword>
<accession>A0A934VNT5</accession>
<dbReference type="EMBL" id="JAENIL010000080">
    <property type="protein sequence ID" value="MBK1880296.1"/>
    <property type="molecule type" value="Genomic_DNA"/>
</dbReference>
<keyword evidence="7" id="KW-0406">Ion transport</keyword>
<evidence type="ECO:0000256" key="6">
    <source>
        <dbReference type="ARBA" id="ARBA00023004"/>
    </source>
</evidence>
<dbReference type="Gene3D" id="2.40.170.20">
    <property type="entry name" value="TonB-dependent receptor, beta-barrel domain"/>
    <property type="match status" value="1"/>
</dbReference>
<proteinExistence type="predicted"/>
<name>A0A934VNT5_9BACT</name>
<dbReference type="InterPro" id="IPR039426">
    <property type="entry name" value="TonB-dep_rcpt-like"/>
</dbReference>
<dbReference type="PANTHER" id="PTHR32552">
    <property type="entry name" value="FERRICHROME IRON RECEPTOR-RELATED"/>
    <property type="match status" value="1"/>
</dbReference>
<keyword evidence="12" id="KW-1185">Reference proteome</keyword>
<protein>
    <recommendedName>
        <fullName evidence="13">TonB-dependent receptor plug domain-containing protein</fullName>
    </recommendedName>
</protein>
<dbReference type="AlphaFoldDB" id="A0A934VNT5"/>
<comment type="subcellular location">
    <subcellularLocation>
        <location evidence="1">Cell outer membrane</location>
        <topology evidence="1">Multi-pass membrane protein</topology>
    </subcellularLocation>
</comment>
<keyword evidence="3" id="KW-1134">Transmembrane beta strand</keyword>
<keyword evidence="8" id="KW-0798">TonB box</keyword>
<dbReference type="SUPFAM" id="SSF56935">
    <property type="entry name" value="Porins"/>
    <property type="match status" value="1"/>
</dbReference>
<evidence type="ECO:0000313" key="11">
    <source>
        <dbReference type="EMBL" id="MBK1880296.1"/>
    </source>
</evidence>
<keyword evidence="6" id="KW-0408">Iron</keyword>
<reference evidence="11" key="1">
    <citation type="submission" date="2021-01" db="EMBL/GenBank/DDBJ databases">
        <title>Modified the classification status of verrucomicrobia.</title>
        <authorList>
            <person name="Feng X."/>
        </authorList>
    </citation>
    <scope>NUCLEOTIDE SEQUENCE</scope>
    <source>
        <strain evidence="11">KCTC 13126</strain>
    </source>
</reference>
<gene>
    <name evidence="11" type="ORF">JIN87_25655</name>
</gene>
<evidence type="ECO:0000256" key="1">
    <source>
        <dbReference type="ARBA" id="ARBA00004571"/>
    </source>
</evidence>
<keyword evidence="4" id="KW-0410">Iron transport</keyword>
<evidence type="ECO:0000256" key="2">
    <source>
        <dbReference type="ARBA" id="ARBA00022448"/>
    </source>
</evidence>
<evidence type="ECO:0000256" key="4">
    <source>
        <dbReference type="ARBA" id="ARBA00022496"/>
    </source>
</evidence>
<evidence type="ECO:0000256" key="3">
    <source>
        <dbReference type="ARBA" id="ARBA00022452"/>
    </source>
</evidence>
<evidence type="ECO:0000256" key="9">
    <source>
        <dbReference type="ARBA" id="ARBA00023136"/>
    </source>
</evidence>
<evidence type="ECO:0000313" key="12">
    <source>
        <dbReference type="Proteomes" id="UP000617628"/>
    </source>
</evidence>
<comment type="caution">
    <text evidence="11">The sequence shown here is derived from an EMBL/GenBank/DDBJ whole genome shotgun (WGS) entry which is preliminary data.</text>
</comment>
<dbReference type="InterPro" id="IPR036942">
    <property type="entry name" value="Beta-barrel_TonB_sf"/>
</dbReference>